<dbReference type="InterPro" id="IPR007739">
    <property type="entry name" value="RgpF"/>
</dbReference>
<evidence type="ECO:0000313" key="2">
    <source>
        <dbReference type="Proteomes" id="UP000256774"/>
    </source>
</evidence>
<dbReference type="AlphaFoldDB" id="A0A3E0H9K4"/>
<reference evidence="1 2" key="1">
    <citation type="submission" date="2018-08" db="EMBL/GenBank/DDBJ databases">
        <title>Genomic Encyclopedia of Type Strains, Phase IV (KMG-IV): sequencing the most valuable type-strain genomes for metagenomic binning, comparative biology and taxonomic classification.</title>
        <authorList>
            <person name="Goeker M."/>
        </authorList>
    </citation>
    <scope>NUCLEOTIDE SEQUENCE [LARGE SCALE GENOMIC DNA]</scope>
    <source>
        <strain evidence="1 2">DSM 26022</strain>
    </source>
</reference>
<dbReference type="Proteomes" id="UP000256774">
    <property type="component" value="Unassembled WGS sequence"/>
</dbReference>
<comment type="caution">
    <text evidence="1">The sequence shown here is derived from an EMBL/GenBank/DDBJ whole genome shotgun (WGS) entry which is preliminary data.</text>
</comment>
<organism evidence="1 2">
    <name type="scientific">Paraperlucidibaca baekdonensis</name>
    <dbReference type="NCBI Taxonomy" id="748120"/>
    <lineage>
        <taxon>Bacteria</taxon>
        <taxon>Pseudomonadati</taxon>
        <taxon>Pseudomonadota</taxon>
        <taxon>Gammaproteobacteria</taxon>
        <taxon>Moraxellales</taxon>
        <taxon>Moraxellaceae</taxon>
        <taxon>Paraperlucidibaca</taxon>
    </lineage>
</organism>
<keyword evidence="2" id="KW-1185">Reference proteome</keyword>
<proteinExistence type="predicted"/>
<gene>
    <name evidence="1" type="ORF">DFR26_0582</name>
</gene>
<accession>A0A3E0H9K4</accession>
<dbReference type="Pfam" id="PF05045">
    <property type="entry name" value="RgpF"/>
    <property type="match status" value="1"/>
</dbReference>
<dbReference type="EMBL" id="QUNR01000001">
    <property type="protein sequence ID" value="REH40381.1"/>
    <property type="molecule type" value="Genomic_DNA"/>
</dbReference>
<protein>
    <submittedName>
        <fullName evidence="1">Rhamnan synthesis protein F</fullName>
    </submittedName>
</protein>
<name>A0A3E0H9K4_9GAMM</name>
<sequence length="301" mass="35566">MRSAQEVFCIMNNYAHSKTLCLFSSYFSTPSIPFFIRYYLSQLIPHCKKLVFITNNCRELDQESHDWLENNNIDLITVKNEGYDFGMWQKALRQLKNLEYYDSLCLSNDSCICFAPLTSFFNLHYQKKSLATGLVKSHEKNEHLQSYLLLLSEKAKDLTIQHILSMKIESTNYDDVVQFGELGLSSFLRESNIPLIGLYEPTESKYENPSFMYCPKLLEAGMPMIKRKILGYPPGFYLRKAIYNGFDYRREHLIKIIYIIHAKNYENLELLFKNIPPKSFRGEIQLYRRAIRYWIQKKPML</sequence>
<evidence type="ECO:0000313" key="1">
    <source>
        <dbReference type="EMBL" id="REH40381.1"/>
    </source>
</evidence>